<accession>A0A0F9PCW7</accession>
<reference evidence="1" key="1">
    <citation type="journal article" date="2015" name="Nature">
        <title>Complex archaea that bridge the gap between prokaryotes and eukaryotes.</title>
        <authorList>
            <person name="Spang A."/>
            <person name="Saw J.H."/>
            <person name="Jorgensen S.L."/>
            <person name="Zaremba-Niedzwiedzka K."/>
            <person name="Martijn J."/>
            <person name="Lind A.E."/>
            <person name="van Eijk R."/>
            <person name="Schleper C."/>
            <person name="Guy L."/>
            <person name="Ettema T.J."/>
        </authorList>
    </citation>
    <scope>NUCLEOTIDE SEQUENCE</scope>
</reference>
<protein>
    <submittedName>
        <fullName evidence="1">Uncharacterized protein</fullName>
    </submittedName>
</protein>
<organism evidence="1">
    <name type="scientific">marine sediment metagenome</name>
    <dbReference type="NCBI Taxonomy" id="412755"/>
    <lineage>
        <taxon>unclassified sequences</taxon>
        <taxon>metagenomes</taxon>
        <taxon>ecological metagenomes</taxon>
    </lineage>
</organism>
<name>A0A0F9PCW7_9ZZZZ</name>
<gene>
    <name evidence="1" type="ORF">LCGC14_0916340</name>
</gene>
<dbReference type="AlphaFoldDB" id="A0A0F9PCW7"/>
<comment type="caution">
    <text evidence="1">The sequence shown here is derived from an EMBL/GenBank/DDBJ whole genome shotgun (WGS) entry which is preliminary data.</text>
</comment>
<sequence length="63" mass="7259">MTKPIRYMRRRLTHGSVAGSVYRSIQIQVCLCNLHPINQALAVRWLFRGVLAGPFDQTFFLLP</sequence>
<evidence type="ECO:0000313" key="1">
    <source>
        <dbReference type="EMBL" id="KKN22307.1"/>
    </source>
</evidence>
<dbReference type="EMBL" id="LAZR01003072">
    <property type="protein sequence ID" value="KKN22307.1"/>
    <property type="molecule type" value="Genomic_DNA"/>
</dbReference>
<proteinExistence type="predicted"/>